<dbReference type="SMR" id="G5A7R3"/>
<keyword evidence="2" id="KW-1185">Reference proteome</keyword>
<dbReference type="AlphaFoldDB" id="G5A7R3"/>
<dbReference type="RefSeq" id="XP_009536111.1">
    <property type="nucleotide sequence ID" value="XM_009537816.1"/>
</dbReference>
<dbReference type="STRING" id="1094619.G5A7R3"/>
<organism evidence="1 2">
    <name type="scientific">Phytophthora sojae (strain P6497)</name>
    <name type="common">Soybean stem and root rot agent</name>
    <name type="synonym">Phytophthora megasperma f. sp. glycines</name>
    <dbReference type="NCBI Taxonomy" id="1094619"/>
    <lineage>
        <taxon>Eukaryota</taxon>
        <taxon>Sar</taxon>
        <taxon>Stramenopiles</taxon>
        <taxon>Oomycota</taxon>
        <taxon>Peronosporomycetes</taxon>
        <taxon>Peronosporales</taxon>
        <taxon>Peronosporaceae</taxon>
        <taxon>Phytophthora</taxon>
    </lineage>
</organism>
<dbReference type="GeneID" id="20647803"/>
<dbReference type="Proteomes" id="UP000002640">
    <property type="component" value="Unassembled WGS sequence"/>
</dbReference>
<reference evidence="1 2" key="1">
    <citation type="journal article" date="2006" name="Science">
        <title>Phytophthora genome sequences uncover evolutionary origins and mechanisms of pathogenesis.</title>
        <authorList>
            <person name="Tyler B.M."/>
            <person name="Tripathy S."/>
            <person name="Zhang X."/>
            <person name="Dehal P."/>
            <person name="Jiang R.H."/>
            <person name="Aerts A."/>
            <person name="Arredondo F.D."/>
            <person name="Baxter L."/>
            <person name="Bensasson D."/>
            <person name="Beynon J.L."/>
            <person name="Chapman J."/>
            <person name="Damasceno C.M."/>
            <person name="Dorrance A.E."/>
            <person name="Dou D."/>
            <person name="Dickerman A.W."/>
            <person name="Dubchak I.L."/>
            <person name="Garbelotto M."/>
            <person name="Gijzen M."/>
            <person name="Gordon S.G."/>
            <person name="Govers F."/>
            <person name="Grunwald N.J."/>
            <person name="Huang W."/>
            <person name="Ivors K.L."/>
            <person name="Jones R.W."/>
            <person name="Kamoun S."/>
            <person name="Krampis K."/>
            <person name="Lamour K.H."/>
            <person name="Lee M.K."/>
            <person name="McDonald W.H."/>
            <person name="Medina M."/>
            <person name="Meijer H.J."/>
            <person name="Nordberg E.K."/>
            <person name="Maclean D.J."/>
            <person name="Ospina-Giraldo M.D."/>
            <person name="Morris P.F."/>
            <person name="Phuntumart V."/>
            <person name="Putnam N.H."/>
            <person name="Rash S."/>
            <person name="Rose J.K."/>
            <person name="Sakihama Y."/>
            <person name="Salamov A.A."/>
            <person name="Savidor A."/>
            <person name="Scheuring C.F."/>
            <person name="Smith B.M."/>
            <person name="Sobral B.W."/>
            <person name="Terry A."/>
            <person name="Torto-Alalibo T.A."/>
            <person name="Win J."/>
            <person name="Xu Z."/>
            <person name="Zhang H."/>
            <person name="Grigoriev I.V."/>
            <person name="Rokhsar D.S."/>
            <person name="Boore J.L."/>
        </authorList>
    </citation>
    <scope>NUCLEOTIDE SEQUENCE [LARGE SCALE GENOMIC DNA]</scope>
    <source>
        <strain evidence="1 2">P6497</strain>
    </source>
</reference>
<protein>
    <submittedName>
        <fullName evidence="1">Uncharacterized protein</fullName>
    </submittedName>
</protein>
<accession>G5A7R3</accession>
<evidence type="ECO:0000313" key="1">
    <source>
        <dbReference type="EMBL" id="EGZ07939.1"/>
    </source>
</evidence>
<dbReference type="EMBL" id="JH159161">
    <property type="protein sequence ID" value="EGZ07939.1"/>
    <property type="molecule type" value="Genomic_DNA"/>
</dbReference>
<dbReference type="KEGG" id="psoj:PHYSODRAFT_339825"/>
<sequence length="195" mass="22126">MGGGRWDWTRLGDVHHSPARLGDHAAARYRCFRQTIEAIPHVNETLFGLLLAVESAREELQPFEVAPPLVQLAGTSTAVQQVRRLHRVLDEAVAMAGDGVLEAMSEGKWSGALQAERSARIKWYWTMLEEKTRFDSETKTSVQQEEVLTLLKAAVDEDKVKRELIPGEIALMETVFDLVLLRKTFLLRLLVFFQR</sequence>
<dbReference type="InParanoid" id="G5A7R3"/>
<proteinExistence type="predicted"/>
<evidence type="ECO:0000313" key="2">
    <source>
        <dbReference type="Proteomes" id="UP000002640"/>
    </source>
</evidence>
<gene>
    <name evidence="1" type="ORF">PHYSODRAFT_339825</name>
</gene>
<name>G5A7R3_PHYSP</name>